<protein>
    <recommendedName>
        <fullName evidence="1">PD(D/E)XK endonuclease domain-containing protein</fullName>
    </recommendedName>
</protein>
<dbReference type="GO" id="GO:0003676">
    <property type="term" value="F:nucleic acid binding"/>
    <property type="evidence" value="ECO:0007669"/>
    <property type="project" value="InterPro"/>
</dbReference>
<dbReference type="InterPro" id="IPR021671">
    <property type="entry name" value="PD(D/E)XK_Endonuc"/>
</dbReference>
<organism evidence="2">
    <name type="scientific">marine sediment metagenome</name>
    <dbReference type="NCBI Taxonomy" id="412755"/>
    <lineage>
        <taxon>unclassified sequences</taxon>
        <taxon>metagenomes</taxon>
        <taxon>ecological metagenomes</taxon>
    </lineage>
</organism>
<sequence>YQKVYERGYIVSKSFGDNTKYDFILDSGNKLSRVQVKSVSVKDTSARANRYRILAPHGRDRKSLYTKDQIDILVAYVIPF</sequence>
<comment type="caution">
    <text evidence="2">The sequence shown here is derived from an EMBL/GenBank/DDBJ whole genome shotgun (WGS) entry which is preliminary data.</text>
</comment>
<evidence type="ECO:0000259" key="1">
    <source>
        <dbReference type="Pfam" id="PF11645"/>
    </source>
</evidence>
<name>X0YDS6_9ZZZZ</name>
<dbReference type="Gene3D" id="3.40.1350.10">
    <property type="match status" value="1"/>
</dbReference>
<feature type="domain" description="PD(D/E)XK endonuclease" evidence="1">
    <location>
        <begin position="3"/>
        <end position="77"/>
    </location>
</feature>
<feature type="non-terminal residue" evidence="2">
    <location>
        <position position="1"/>
    </location>
</feature>
<evidence type="ECO:0000313" key="2">
    <source>
        <dbReference type="EMBL" id="GAG54005.1"/>
    </source>
</evidence>
<accession>X0YDS6</accession>
<reference evidence="2" key="1">
    <citation type="journal article" date="2014" name="Front. Microbiol.">
        <title>High frequency of phylogenetically diverse reductive dehalogenase-homologous genes in deep subseafloor sedimentary metagenomes.</title>
        <authorList>
            <person name="Kawai M."/>
            <person name="Futagami T."/>
            <person name="Toyoda A."/>
            <person name="Takaki Y."/>
            <person name="Nishi S."/>
            <person name="Hori S."/>
            <person name="Arai W."/>
            <person name="Tsubouchi T."/>
            <person name="Morono Y."/>
            <person name="Uchiyama I."/>
            <person name="Ito T."/>
            <person name="Fujiyama A."/>
            <person name="Inagaki F."/>
            <person name="Takami H."/>
        </authorList>
    </citation>
    <scope>NUCLEOTIDE SEQUENCE</scope>
    <source>
        <strain evidence="2">Expedition CK06-06</strain>
    </source>
</reference>
<dbReference type="InterPro" id="IPR011856">
    <property type="entry name" value="tRNA_endonuc-like_dom_sf"/>
</dbReference>
<proteinExistence type="predicted"/>
<dbReference type="AlphaFoldDB" id="X0YDS6"/>
<dbReference type="Pfam" id="PF11645">
    <property type="entry name" value="PDDEXK_5"/>
    <property type="match status" value="1"/>
</dbReference>
<dbReference type="EMBL" id="BART01007090">
    <property type="protein sequence ID" value="GAG54005.1"/>
    <property type="molecule type" value="Genomic_DNA"/>
</dbReference>
<gene>
    <name evidence="2" type="ORF">S01H4_16183</name>
</gene>